<dbReference type="KEGG" id="dpr:Despr_1274"/>
<dbReference type="EMBL" id="CP002364">
    <property type="protein sequence ID" value="ADW17438.1"/>
    <property type="molecule type" value="Genomic_DNA"/>
</dbReference>
<keyword evidence="3" id="KW-1185">Reference proteome</keyword>
<keyword evidence="1" id="KW-0812">Transmembrane</keyword>
<evidence type="ECO:0000256" key="1">
    <source>
        <dbReference type="SAM" id="Phobius"/>
    </source>
</evidence>
<protein>
    <submittedName>
        <fullName evidence="2">Uncharacterized protein</fullName>
    </submittedName>
</protein>
<feature type="transmembrane region" description="Helical" evidence="1">
    <location>
        <begin position="50"/>
        <end position="68"/>
    </location>
</feature>
<evidence type="ECO:0000313" key="2">
    <source>
        <dbReference type="EMBL" id="ADW17438.1"/>
    </source>
</evidence>
<sequence>MQQSGENMIAKKVSWYEAVAILVIIAITWLDEILDIPYVLLGGPATPINWRESLFESLIITIVGVVIIRHTYKLLVRVSYLESILPVCPSCKKIRVDREFWQDIERYIQERAKSDSTYGICPDCIDKYYPEIGHTKK</sequence>
<accession>A0A7U3YLI6</accession>
<feature type="transmembrane region" description="Helical" evidence="1">
    <location>
        <begin position="12"/>
        <end position="30"/>
    </location>
</feature>
<name>A0A7U3YLI6_DESPD</name>
<dbReference type="Proteomes" id="UP000006365">
    <property type="component" value="Chromosome"/>
</dbReference>
<dbReference type="AlphaFoldDB" id="A0A7U3YLI6"/>
<proteinExistence type="predicted"/>
<keyword evidence="1" id="KW-1133">Transmembrane helix</keyword>
<evidence type="ECO:0000313" key="3">
    <source>
        <dbReference type="Proteomes" id="UP000006365"/>
    </source>
</evidence>
<gene>
    <name evidence="2" type="ordered locus">Despr_1274</name>
</gene>
<organism evidence="2 3">
    <name type="scientific">Desulfobulbus propionicus (strain ATCC 33891 / DSM 2032 / VKM B-1956 / 1pr3)</name>
    <dbReference type="NCBI Taxonomy" id="577650"/>
    <lineage>
        <taxon>Bacteria</taxon>
        <taxon>Pseudomonadati</taxon>
        <taxon>Thermodesulfobacteriota</taxon>
        <taxon>Desulfobulbia</taxon>
        <taxon>Desulfobulbales</taxon>
        <taxon>Desulfobulbaceae</taxon>
        <taxon>Desulfobulbus</taxon>
    </lineage>
</organism>
<reference evidence="2 3" key="1">
    <citation type="journal article" date="2011" name="Stand. Genomic Sci.">
        <title>Complete genome sequence of Desulfobulbus propionicus type strain (1pr3).</title>
        <authorList>
            <person name="Pagani I."/>
            <person name="Lapidus A."/>
            <person name="Nolan M."/>
            <person name="Lucas S."/>
            <person name="Hammon N."/>
            <person name="Deshpande S."/>
            <person name="Cheng J.F."/>
            <person name="Chertkov O."/>
            <person name="Davenport K."/>
            <person name="Tapia R."/>
            <person name="Han C."/>
            <person name="Goodwin L."/>
            <person name="Pitluck S."/>
            <person name="Liolios K."/>
            <person name="Mavromatis K."/>
            <person name="Ivanova N."/>
            <person name="Mikhailova N."/>
            <person name="Pati A."/>
            <person name="Chen A."/>
            <person name="Palaniappan K."/>
            <person name="Land M."/>
            <person name="Hauser L."/>
            <person name="Chang Y.J."/>
            <person name="Jeffries C.D."/>
            <person name="Detter J.C."/>
            <person name="Brambilla E."/>
            <person name="Kannan K.P."/>
            <person name="Djao O.D."/>
            <person name="Rohde M."/>
            <person name="Pukall R."/>
            <person name="Spring S."/>
            <person name="Goker M."/>
            <person name="Sikorski J."/>
            <person name="Woyke T."/>
            <person name="Bristow J."/>
            <person name="Eisen J.A."/>
            <person name="Markowitz V."/>
            <person name="Hugenholtz P."/>
            <person name="Kyrpides N.C."/>
            <person name="Klenk H.P."/>
        </authorList>
    </citation>
    <scope>NUCLEOTIDE SEQUENCE [LARGE SCALE GENOMIC DNA]</scope>
    <source>
        <strain evidence="3">ATCC 33891 / DSM 2032 / 1pr3</strain>
    </source>
</reference>
<keyword evidence="1" id="KW-0472">Membrane</keyword>